<organism evidence="4 5">
    <name type="scientific">Lymnaea stagnalis</name>
    <name type="common">Great pond snail</name>
    <name type="synonym">Helix stagnalis</name>
    <dbReference type="NCBI Taxonomy" id="6523"/>
    <lineage>
        <taxon>Eukaryota</taxon>
        <taxon>Metazoa</taxon>
        <taxon>Spiralia</taxon>
        <taxon>Lophotrochozoa</taxon>
        <taxon>Mollusca</taxon>
        <taxon>Gastropoda</taxon>
        <taxon>Heterobranchia</taxon>
        <taxon>Euthyneura</taxon>
        <taxon>Panpulmonata</taxon>
        <taxon>Hygrophila</taxon>
        <taxon>Lymnaeoidea</taxon>
        <taxon>Lymnaeidae</taxon>
        <taxon>Lymnaea</taxon>
    </lineage>
</organism>
<dbReference type="PANTHER" id="PTHR15454">
    <property type="entry name" value="NISCHARIN RELATED"/>
    <property type="match status" value="1"/>
</dbReference>
<feature type="region of interest" description="Disordered" evidence="3">
    <location>
        <begin position="598"/>
        <end position="658"/>
    </location>
</feature>
<keyword evidence="1" id="KW-0433">Leucine-rich repeat</keyword>
<keyword evidence="5" id="KW-1185">Reference proteome</keyword>
<sequence>MNLMMDSTNITFITASEAIEQQLKTLGLWEFPCGPGSWREPQPISKLPSKKQKSKFKEVKSTVPEKVDCSEIERIKLLAEKEKTEALQELVNSQFSPWHIDYTWSNESNELREIAVKTPWLLNADFVLSYLKTVRICDKNVTIVDKKILELKNLEELTLSANYITSINSLNIPKKLKILELCANQISDVSSLCLRPPPLQHLGLSKNLISFLGDCFSGPYWPNLLSLDLSHNDLCGLVNVISTLSTLPKLRHLILNGNPLSLGLAYRGHTIDTIKQLAVFDDKHISVDEKLSCHGISTMKEVIRDEAHFQIHISYVKGIPCPDEIKNKDQNQDMFVERLYFVQFEFPEDRKYVNKRDTHEDVISVKDGEGGVEKCHSEQMMARATDSTLKKLLMSQTSQPDTNVGEMVSQSEKGQHSEILTVPYQSKAPDVNTVIEETPVSIEAAEGVHNDLELTFEENPPVTVIKTTPLPWAQEQTLNCLMDFKRKDLLALRNFFRKGMQMSVVEQLIIGTPDLQSAALKEEKGGKGKSNKSLTKQKPMEEKIKSGQKNLKKDSKKKKETDHVKLDPVFSTVASFNIPLELFLDGEYEYKNVFTELNLPPPTAIPSNEDANYNKSKEKKRETDGQQDRNRSARKSPGKDKGKKKETPDIHLESGPKGLEMEVTMKLRHWLTVKDIVRV</sequence>
<dbReference type="PANTHER" id="PTHR15454:SF19">
    <property type="entry name" value="LEUCINE-RICH REPEAT-CONTAINING PROTEIN 51"/>
    <property type="match status" value="1"/>
</dbReference>
<feature type="compositionally biased region" description="Basic and acidic residues" evidence="3">
    <location>
        <begin position="538"/>
        <end position="562"/>
    </location>
</feature>
<dbReference type="Pfam" id="PF13855">
    <property type="entry name" value="LRR_8"/>
    <property type="match status" value="1"/>
</dbReference>
<comment type="caution">
    <text evidence="4">The sequence shown here is derived from an EMBL/GenBank/DDBJ whole genome shotgun (WGS) entry which is preliminary data.</text>
</comment>
<dbReference type="Proteomes" id="UP001497497">
    <property type="component" value="Unassembled WGS sequence"/>
</dbReference>
<dbReference type="InterPro" id="IPR032675">
    <property type="entry name" value="LRR_dom_sf"/>
</dbReference>
<dbReference type="EMBL" id="CAXITT010000179">
    <property type="protein sequence ID" value="CAL1534683.1"/>
    <property type="molecule type" value="Genomic_DNA"/>
</dbReference>
<evidence type="ECO:0000313" key="5">
    <source>
        <dbReference type="Proteomes" id="UP001497497"/>
    </source>
</evidence>
<evidence type="ECO:0000256" key="2">
    <source>
        <dbReference type="ARBA" id="ARBA00022737"/>
    </source>
</evidence>
<dbReference type="AlphaFoldDB" id="A0AAV2HMS8"/>
<proteinExistence type="predicted"/>
<accession>A0AAV2HMS8</accession>
<dbReference type="Gene3D" id="3.80.10.10">
    <property type="entry name" value="Ribonuclease Inhibitor"/>
    <property type="match status" value="1"/>
</dbReference>
<evidence type="ECO:0008006" key="6">
    <source>
        <dbReference type="Google" id="ProtNLM"/>
    </source>
</evidence>
<feature type="compositionally biased region" description="Polar residues" evidence="3">
    <location>
        <begin position="605"/>
        <end position="614"/>
    </location>
</feature>
<dbReference type="PROSITE" id="PS51450">
    <property type="entry name" value="LRR"/>
    <property type="match status" value="2"/>
</dbReference>
<evidence type="ECO:0000256" key="1">
    <source>
        <dbReference type="ARBA" id="ARBA00022614"/>
    </source>
</evidence>
<name>A0AAV2HMS8_LYMST</name>
<gene>
    <name evidence="4" type="ORF">GSLYS_00008643001</name>
</gene>
<evidence type="ECO:0000313" key="4">
    <source>
        <dbReference type="EMBL" id="CAL1534683.1"/>
    </source>
</evidence>
<protein>
    <recommendedName>
        <fullName evidence="6">Leucine-rich repeat-containing protein 43</fullName>
    </recommendedName>
</protein>
<feature type="region of interest" description="Disordered" evidence="3">
    <location>
        <begin position="520"/>
        <end position="562"/>
    </location>
</feature>
<dbReference type="SUPFAM" id="SSF52058">
    <property type="entry name" value="L domain-like"/>
    <property type="match status" value="1"/>
</dbReference>
<evidence type="ECO:0000256" key="3">
    <source>
        <dbReference type="SAM" id="MobiDB-lite"/>
    </source>
</evidence>
<dbReference type="GO" id="GO:0005737">
    <property type="term" value="C:cytoplasm"/>
    <property type="evidence" value="ECO:0007669"/>
    <property type="project" value="TreeGrafter"/>
</dbReference>
<feature type="compositionally biased region" description="Basic and acidic residues" evidence="3">
    <location>
        <begin position="615"/>
        <end position="658"/>
    </location>
</feature>
<reference evidence="4 5" key="1">
    <citation type="submission" date="2024-04" db="EMBL/GenBank/DDBJ databases">
        <authorList>
            <consortium name="Genoscope - CEA"/>
            <person name="William W."/>
        </authorList>
    </citation>
    <scope>NUCLEOTIDE SEQUENCE [LARGE SCALE GENOMIC DNA]</scope>
</reference>
<dbReference type="InterPro" id="IPR001611">
    <property type="entry name" value="Leu-rich_rpt"/>
</dbReference>
<keyword evidence="2" id="KW-0677">Repeat</keyword>